<accession>A0A183F5A5</accession>
<gene>
    <name evidence="1" type="ORF">HPBE_LOCUS1348</name>
</gene>
<dbReference type="Proteomes" id="UP000050761">
    <property type="component" value="Unassembled WGS sequence"/>
</dbReference>
<evidence type="ECO:0000313" key="1">
    <source>
        <dbReference type="EMBL" id="VDO19730.1"/>
    </source>
</evidence>
<reference evidence="1 2" key="1">
    <citation type="submission" date="2018-11" db="EMBL/GenBank/DDBJ databases">
        <authorList>
            <consortium name="Pathogen Informatics"/>
        </authorList>
    </citation>
    <scope>NUCLEOTIDE SEQUENCE [LARGE SCALE GENOMIC DNA]</scope>
</reference>
<accession>A0A3P7TCR3</accession>
<organism evidence="2 3">
    <name type="scientific">Heligmosomoides polygyrus</name>
    <name type="common">Parasitic roundworm</name>
    <dbReference type="NCBI Taxonomy" id="6339"/>
    <lineage>
        <taxon>Eukaryota</taxon>
        <taxon>Metazoa</taxon>
        <taxon>Ecdysozoa</taxon>
        <taxon>Nematoda</taxon>
        <taxon>Chromadorea</taxon>
        <taxon>Rhabditida</taxon>
        <taxon>Rhabditina</taxon>
        <taxon>Rhabditomorpha</taxon>
        <taxon>Strongyloidea</taxon>
        <taxon>Heligmosomidae</taxon>
        <taxon>Heligmosomoides</taxon>
    </lineage>
</organism>
<proteinExistence type="predicted"/>
<evidence type="ECO:0000313" key="2">
    <source>
        <dbReference type="Proteomes" id="UP000050761"/>
    </source>
</evidence>
<reference evidence="3" key="2">
    <citation type="submission" date="2019-09" db="UniProtKB">
        <authorList>
            <consortium name="WormBaseParasite"/>
        </authorList>
    </citation>
    <scope>IDENTIFICATION</scope>
</reference>
<name>A0A183F5A5_HELPZ</name>
<dbReference type="AlphaFoldDB" id="A0A183F5A5"/>
<dbReference type="EMBL" id="UZAH01001431">
    <property type="protein sequence ID" value="VDO19730.1"/>
    <property type="molecule type" value="Genomic_DNA"/>
</dbReference>
<keyword evidence="2" id="KW-1185">Reference proteome</keyword>
<evidence type="ECO:0000313" key="3">
    <source>
        <dbReference type="WBParaSite" id="HPBE_0000134701-mRNA-1"/>
    </source>
</evidence>
<dbReference type="OrthoDB" id="5836881at2759"/>
<sequence>MYTIAQQRNREMEMMDKGAMACSSLDAAQLENVVLTPADPAKDRKEFEEKKKKEAEDYYKQFEKPFSC</sequence>
<dbReference type="WBParaSite" id="HPBE_0000134701-mRNA-1">
    <property type="protein sequence ID" value="HPBE_0000134701-mRNA-1"/>
    <property type="gene ID" value="HPBE_0000134701"/>
</dbReference>
<protein>
    <submittedName>
        <fullName evidence="3">Conserved domain protein</fullName>
    </submittedName>
</protein>